<organism evidence="3 4">
    <name type="scientific">Dokdonia genika</name>
    <dbReference type="NCBI Taxonomy" id="308113"/>
    <lineage>
        <taxon>Bacteria</taxon>
        <taxon>Pseudomonadati</taxon>
        <taxon>Bacteroidota</taxon>
        <taxon>Flavobacteriia</taxon>
        <taxon>Flavobacteriales</taxon>
        <taxon>Flavobacteriaceae</taxon>
        <taxon>Dokdonia</taxon>
    </lineage>
</organism>
<proteinExistence type="predicted"/>
<protein>
    <recommendedName>
        <fullName evidence="2">Lipocalin-like domain-containing protein</fullName>
    </recommendedName>
</protein>
<feature type="chain" id="PRO_5046163630" description="Lipocalin-like domain-containing protein" evidence="1">
    <location>
        <begin position="21"/>
        <end position="138"/>
    </location>
</feature>
<evidence type="ECO:0000256" key="1">
    <source>
        <dbReference type="SAM" id="SignalP"/>
    </source>
</evidence>
<gene>
    <name evidence="3" type="ORF">ACFO5T_04690</name>
</gene>
<dbReference type="RefSeq" id="WP_038597195.1">
    <property type="nucleotide sequence ID" value="NZ_JBHSHB010000008.1"/>
</dbReference>
<feature type="domain" description="Lipocalin-like" evidence="2">
    <location>
        <begin position="27"/>
        <end position="118"/>
    </location>
</feature>
<dbReference type="Pfam" id="PF13648">
    <property type="entry name" value="Lipocalin_4"/>
    <property type="match status" value="1"/>
</dbReference>
<keyword evidence="4" id="KW-1185">Reference proteome</keyword>
<dbReference type="InterPro" id="IPR024311">
    <property type="entry name" value="Lipocalin-like"/>
</dbReference>
<dbReference type="PROSITE" id="PS51257">
    <property type="entry name" value="PROKAR_LIPOPROTEIN"/>
    <property type="match status" value="1"/>
</dbReference>
<accession>A0ABV9L7B9</accession>
<evidence type="ECO:0000313" key="4">
    <source>
        <dbReference type="Proteomes" id="UP001595878"/>
    </source>
</evidence>
<dbReference type="Proteomes" id="UP001595878">
    <property type="component" value="Unassembled WGS sequence"/>
</dbReference>
<name>A0ABV9L7B9_9FLAO</name>
<evidence type="ECO:0000259" key="2">
    <source>
        <dbReference type="Pfam" id="PF13648"/>
    </source>
</evidence>
<evidence type="ECO:0000313" key="3">
    <source>
        <dbReference type="EMBL" id="MFC4689721.1"/>
    </source>
</evidence>
<feature type="signal peptide" evidence="1">
    <location>
        <begin position="1"/>
        <end position="20"/>
    </location>
</feature>
<dbReference type="EMBL" id="JBHSHB010000008">
    <property type="protein sequence ID" value="MFC4689721.1"/>
    <property type="molecule type" value="Genomic_DNA"/>
</dbReference>
<keyword evidence="1" id="KW-0732">Signal</keyword>
<sequence>MKKLVYTLLALLILSCSSSPQEKLAHINGYWEIAAIEMPDGTSRTYGMSQNIDFFEINEDGTGVRKKVQPNALGEFITSNDSENINAIIEDDLLTLSYSTALDSWQETVKKASKEELILINKDDIIYKYRRYQPLIIE</sequence>
<comment type="caution">
    <text evidence="3">The sequence shown here is derived from an EMBL/GenBank/DDBJ whole genome shotgun (WGS) entry which is preliminary data.</text>
</comment>
<reference evidence="4" key="1">
    <citation type="journal article" date="2019" name="Int. J. Syst. Evol. Microbiol.">
        <title>The Global Catalogue of Microorganisms (GCM) 10K type strain sequencing project: providing services to taxonomists for standard genome sequencing and annotation.</title>
        <authorList>
            <consortium name="The Broad Institute Genomics Platform"/>
            <consortium name="The Broad Institute Genome Sequencing Center for Infectious Disease"/>
            <person name="Wu L."/>
            <person name="Ma J."/>
        </authorList>
    </citation>
    <scope>NUCLEOTIDE SEQUENCE [LARGE SCALE GENOMIC DNA]</scope>
    <source>
        <strain evidence="4">CGMCC 4.7427</strain>
    </source>
</reference>